<gene>
    <name evidence="2" type="ORF">OCV65_02110</name>
</gene>
<proteinExistence type="predicted"/>
<organism evidence="2 3">
    <name type="scientific">Dorea ammoniilytica</name>
    <dbReference type="NCBI Taxonomy" id="2981788"/>
    <lineage>
        <taxon>Bacteria</taxon>
        <taxon>Bacillati</taxon>
        <taxon>Bacillota</taxon>
        <taxon>Clostridia</taxon>
        <taxon>Lachnospirales</taxon>
        <taxon>Lachnospiraceae</taxon>
        <taxon>Dorea</taxon>
    </lineage>
</organism>
<reference evidence="2 3" key="1">
    <citation type="journal article" date="2021" name="ISME Commun">
        <title>Automated analysis of genomic sequences facilitates high-throughput and comprehensive description of bacteria.</title>
        <authorList>
            <person name="Hitch T.C.A."/>
        </authorList>
    </citation>
    <scope>NUCLEOTIDE SEQUENCE [LARGE SCALE GENOMIC DNA]</scope>
    <source>
        <strain evidence="2 3">Sanger_02</strain>
    </source>
</reference>
<dbReference type="RefSeq" id="WP_262580790.1">
    <property type="nucleotide sequence ID" value="NZ_JAOQJV010000002.1"/>
</dbReference>
<name>A0ABT2S392_9FIRM</name>
<sequence>MKKKIRIILAVIAGTIAALVGYSAYKVHQSAQEFQKAYESKKSFERTETDEAEAGADGEKKAEEQPGDRPYGVIEPGSEYEVDTYIDNRDNSNRLYIYDMDYVDLTLDFKPKKLEDFIDVINENSKIAKKFKPILIEYCTRVFDKYPDIELRPFYRNLKDLEVIECTDQELLKVTWDTNSCGCYVRDEDKIYVLKDKEYEKGTWDYQVLYHEFSHCLRDSIYEDEDGNRVSIQFMGLNYYDIPNAEALNSLFAVSLFDYEEKDIAYQFQSNAHQIILECMDNYTLNDYVNHSMTYYAKQLDTYNQDDNYALTILSLMNEQYEDYHDDSRENPQSVYYPIYDYISKMYLDKYVTADMSYDEAKEVMDQMLDRLLFDVPEEYHIDRDHFYTYLADYYENNI</sequence>
<accession>A0ABT2S392</accession>
<comment type="caution">
    <text evidence="2">The sequence shown here is derived from an EMBL/GenBank/DDBJ whole genome shotgun (WGS) entry which is preliminary data.</text>
</comment>
<protein>
    <submittedName>
        <fullName evidence="2">Uncharacterized protein</fullName>
    </submittedName>
</protein>
<feature type="region of interest" description="Disordered" evidence="1">
    <location>
        <begin position="45"/>
        <end position="74"/>
    </location>
</feature>
<evidence type="ECO:0000256" key="1">
    <source>
        <dbReference type="SAM" id="MobiDB-lite"/>
    </source>
</evidence>
<dbReference type="EMBL" id="JAOQJV010000002">
    <property type="protein sequence ID" value="MCU6699039.1"/>
    <property type="molecule type" value="Genomic_DNA"/>
</dbReference>
<evidence type="ECO:0000313" key="2">
    <source>
        <dbReference type="EMBL" id="MCU6699039.1"/>
    </source>
</evidence>
<evidence type="ECO:0000313" key="3">
    <source>
        <dbReference type="Proteomes" id="UP001207605"/>
    </source>
</evidence>
<feature type="compositionally biased region" description="Basic and acidic residues" evidence="1">
    <location>
        <begin position="57"/>
        <end position="67"/>
    </location>
</feature>
<keyword evidence="3" id="KW-1185">Reference proteome</keyword>
<dbReference type="Proteomes" id="UP001207605">
    <property type="component" value="Unassembled WGS sequence"/>
</dbReference>